<sequence>MAIISLKVLSLETILENLKLLAIQCLSNCILLPVQISNEIFEYIHSRGVILGGEEVVFFSSKVSSLTSIKLVEGQLINIQNYDFLKNHQIESVIYDFSDIKDFIFLIDPICLKSLWIKNGLKSENSIKSAVNFIKKCENLQSLNLNCYDDGILIKNLFMETKFSDYSLKTLCLHSQTTELYELYNDNLREMLENCQNLSEIQINYNVWKQIETICQGLQTSYSTLSSIDIEFNSFTNRQIIALANLLDNCRQLKVFRFNYQTNKNGENTTTKNDDILEIDRILNGLANSCENLQEISLIINDYTFKENDRNLINLLNNCRNLQTIQLSFKDVDIYSNLGKMAPFSKLNKVNVKCSNGEELKYVGDFLSVCHHIQTIVIDISFDVGRYLKGICNSLTNSCRTLTNINLSGLLMANEHMQHFADLVMNCNSLESIELTLAEIGKEAEMIWNSLTPSKNNLTNLKLCVAFSINTNDAKCLAQFLYCCRCLQKFELLCNNVRETAIIEILNGLLPSCQTLKYLKIPLPFDRDHGFHLVNFVSRCKILQELNILGNKQLLSQANKFTNAIRNSCRKITRMEFFLLESGLFSV</sequence>
<name>A0A7I8VHI2_9ANNE</name>
<dbReference type="SUPFAM" id="SSF52047">
    <property type="entry name" value="RNI-like"/>
    <property type="match status" value="2"/>
</dbReference>
<organism evidence="1 2">
    <name type="scientific">Dimorphilus gyrociliatus</name>
    <dbReference type="NCBI Taxonomy" id="2664684"/>
    <lineage>
        <taxon>Eukaryota</taxon>
        <taxon>Metazoa</taxon>
        <taxon>Spiralia</taxon>
        <taxon>Lophotrochozoa</taxon>
        <taxon>Annelida</taxon>
        <taxon>Polychaeta</taxon>
        <taxon>Polychaeta incertae sedis</taxon>
        <taxon>Dinophilidae</taxon>
        <taxon>Dimorphilus</taxon>
    </lineage>
</organism>
<proteinExistence type="predicted"/>
<dbReference type="Gene3D" id="3.80.10.10">
    <property type="entry name" value="Ribonuclease Inhibitor"/>
    <property type="match status" value="2"/>
</dbReference>
<protein>
    <submittedName>
        <fullName evidence="1">Uncharacterized protein</fullName>
    </submittedName>
</protein>
<dbReference type="InterPro" id="IPR032675">
    <property type="entry name" value="LRR_dom_sf"/>
</dbReference>
<accession>A0A7I8VHI2</accession>
<dbReference type="OrthoDB" id="120976at2759"/>
<dbReference type="Proteomes" id="UP000549394">
    <property type="component" value="Unassembled WGS sequence"/>
</dbReference>
<dbReference type="AlphaFoldDB" id="A0A7I8VHI2"/>
<comment type="caution">
    <text evidence="1">The sequence shown here is derived from an EMBL/GenBank/DDBJ whole genome shotgun (WGS) entry which is preliminary data.</text>
</comment>
<gene>
    <name evidence="1" type="ORF">DGYR_LOCUS3899</name>
</gene>
<evidence type="ECO:0000313" key="1">
    <source>
        <dbReference type="EMBL" id="CAD5115126.1"/>
    </source>
</evidence>
<dbReference type="EMBL" id="CAJFCJ010000005">
    <property type="protein sequence ID" value="CAD5115126.1"/>
    <property type="molecule type" value="Genomic_DNA"/>
</dbReference>
<keyword evidence="2" id="KW-1185">Reference proteome</keyword>
<evidence type="ECO:0000313" key="2">
    <source>
        <dbReference type="Proteomes" id="UP000549394"/>
    </source>
</evidence>
<reference evidence="1 2" key="1">
    <citation type="submission" date="2020-08" db="EMBL/GenBank/DDBJ databases">
        <authorList>
            <person name="Hejnol A."/>
        </authorList>
    </citation>
    <scope>NUCLEOTIDE SEQUENCE [LARGE SCALE GENOMIC DNA]</scope>
</reference>